<reference evidence="1" key="1">
    <citation type="submission" date="2022-05" db="EMBL/GenBank/DDBJ databases">
        <title>The Musa troglodytarum L. genome provides insights into the mechanism of non-climacteric behaviour and enrichment of carotenoids.</title>
        <authorList>
            <person name="Wang J."/>
        </authorList>
    </citation>
    <scope>NUCLEOTIDE SEQUENCE</scope>
    <source>
        <tissue evidence="1">Leaf</tissue>
    </source>
</reference>
<gene>
    <name evidence="1" type="ORF">MUK42_25679</name>
</gene>
<dbReference type="Proteomes" id="UP001055439">
    <property type="component" value="Chromosome 6"/>
</dbReference>
<protein>
    <submittedName>
        <fullName evidence="1">Uncharacterized protein</fullName>
    </submittedName>
</protein>
<organism evidence="1 2">
    <name type="scientific">Musa troglodytarum</name>
    <name type="common">fe'i banana</name>
    <dbReference type="NCBI Taxonomy" id="320322"/>
    <lineage>
        <taxon>Eukaryota</taxon>
        <taxon>Viridiplantae</taxon>
        <taxon>Streptophyta</taxon>
        <taxon>Embryophyta</taxon>
        <taxon>Tracheophyta</taxon>
        <taxon>Spermatophyta</taxon>
        <taxon>Magnoliopsida</taxon>
        <taxon>Liliopsida</taxon>
        <taxon>Zingiberales</taxon>
        <taxon>Musaceae</taxon>
        <taxon>Musa</taxon>
    </lineage>
</organism>
<sequence>MGSVDAVAPAGVGFHRLSLSLSLSLFPRRDCLWRGKWKKSTEARKWHEDQSNVSFRYRNPMQHKQTSAMGHVNCSLSFVWGSFWINSLMVVLSCK</sequence>
<dbReference type="OrthoDB" id="10348993at2759"/>
<accession>A0A9E7GCY7</accession>
<proteinExistence type="predicted"/>
<name>A0A9E7GCY7_9LILI</name>
<dbReference type="EMBL" id="CP097508">
    <property type="protein sequence ID" value="URE12385.1"/>
    <property type="molecule type" value="Genomic_DNA"/>
</dbReference>
<dbReference type="AlphaFoldDB" id="A0A9E7GCY7"/>
<keyword evidence="2" id="KW-1185">Reference proteome</keyword>
<evidence type="ECO:0000313" key="2">
    <source>
        <dbReference type="Proteomes" id="UP001055439"/>
    </source>
</evidence>
<evidence type="ECO:0000313" key="1">
    <source>
        <dbReference type="EMBL" id="URE12385.1"/>
    </source>
</evidence>